<dbReference type="SUPFAM" id="SSF55136">
    <property type="entry name" value="Probable bacterial effector-binding domain"/>
    <property type="match status" value="1"/>
</dbReference>
<gene>
    <name evidence="2" type="ORF">PTTT1_LOCUS10404</name>
</gene>
<dbReference type="InterPro" id="IPR006917">
    <property type="entry name" value="SOUL_heme-bd"/>
</dbReference>
<dbReference type="Gene3D" id="3.20.80.10">
    <property type="entry name" value="Regulatory factor, effector binding domain"/>
    <property type="match status" value="2"/>
</dbReference>
<dbReference type="Proteomes" id="UP000836788">
    <property type="component" value="Chromosome 12"/>
</dbReference>
<dbReference type="InterPro" id="IPR011256">
    <property type="entry name" value="Reg_factor_effector_dom_sf"/>
</dbReference>
<accession>A0A8J9X098</accession>
<evidence type="ECO:0000313" key="2">
    <source>
        <dbReference type="EMBL" id="CAG9279539.1"/>
    </source>
</evidence>
<evidence type="ECO:0000256" key="1">
    <source>
        <dbReference type="ARBA" id="ARBA00009817"/>
    </source>
</evidence>
<comment type="similarity">
    <text evidence="1">Belongs to the HEBP family.</text>
</comment>
<name>A0A8J9X098_PHATR</name>
<organism evidence="2">
    <name type="scientific">Phaeodactylum tricornutum</name>
    <name type="common">Diatom</name>
    <dbReference type="NCBI Taxonomy" id="2850"/>
    <lineage>
        <taxon>Eukaryota</taxon>
        <taxon>Sar</taxon>
        <taxon>Stramenopiles</taxon>
        <taxon>Ochrophyta</taxon>
        <taxon>Bacillariophyta</taxon>
        <taxon>Bacillariophyceae</taxon>
        <taxon>Bacillariophycidae</taxon>
        <taxon>Naviculales</taxon>
        <taxon>Phaeodactylaceae</taxon>
        <taxon>Phaeodactylum</taxon>
    </lineage>
</organism>
<sequence length="231" mass="25388">MGTIFGKQIVAEPAFEVLYRQTQQAYEIRRYATRFAASTSTDANSDSAPFNALARYIGVFGTPENQGRTAISMTAPVVKEESSGSSQPEAMAMTAPVVKTPSDPNGEAGMVMKFILPAAYDSMEKIPQPTNPRVHIEEIPPAVGAVHRYSGSFDDTVSRNKARWLAQQLREDGVDITEDYAVEHYQFWGYNPPFTLPMFRRNEVWIELDATQVDQIVNGKGGAASSTTAVN</sequence>
<dbReference type="EMBL" id="OU594953">
    <property type="protein sequence ID" value="CAG9279539.1"/>
    <property type="molecule type" value="Genomic_DNA"/>
</dbReference>
<dbReference type="AlphaFoldDB" id="A0A8J9X098"/>
<proteinExistence type="inferred from homology"/>
<evidence type="ECO:0008006" key="3">
    <source>
        <dbReference type="Google" id="ProtNLM"/>
    </source>
</evidence>
<protein>
    <recommendedName>
        <fullName evidence="3">SOUL heme-binding protein</fullName>
    </recommendedName>
</protein>
<dbReference type="PANTHER" id="PTHR11220">
    <property type="entry name" value="HEME-BINDING PROTEIN-RELATED"/>
    <property type="match status" value="1"/>
</dbReference>
<dbReference type="Pfam" id="PF04832">
    <property type="entry name" value="SOUL"/>
    <property type="match status" value="2"/>
</dbReference>
<dbReference type="PANTHER" id="PTHR11220:SF58">
    <property type="entry name" value="SOUL HEME-BINDING FAMILY PROTEIN"/>
    <property type="match status" value="1"/>
</dbReference>
<reference evidence="2" key="1">
    <citation type="submission" date="2022-02" db="EMBL/GenBank/DDBJ databases">
        <authorList>
            <person name="Giguere J D."/>
        </authorList>
    </citation>
    <scope>NUCLEOTIDE SEQUENCE</scope>
    <source>
        <strain evidence="2">CCAP 1055/1</strain>
    </source>
</reference>